<evidence type="ECO:0000313" key="4">
    <source>
        <dbReference type="Proteomes" id="UP000231279"/>
    </source>
</evidence>
<proteinExistence type="predicted"/>
<dbReference type="OrthoDB" id="734536at2759"/>
<sequence>MENDHHLSEEQVDWEQIQSPFSAITAQMIDENDNQIVVKDDFFSESAVFPPGNHEDLPTGNPQENHEERQERDSNHLSIRRWKRLNLGVLRIGIFDFVRKFRKYVTLKVGVWSCAWTAVGVATVVLVSLLHRRVLIWWQRRVQLESSKESLMVLIREKDKKISQLLLQIAQMNENLIARRRVPVIRVK</sequence>
<gene>
    <name evidence="3" type="ORF">CDL12_22193</name>
</gene>
<evidence type="ECO:0000313" key="3">
    <source>
        <dbReference type="EMBL" id="PIN05274.1"/>
    </source>
</evidence>
<evidence type="ECO:0000256" key="2">
    <source>
        <dbReference type="SAM" id="Phobius"/>
    </source>
</evidence>
<reference evidence="4" key="1">
    <citation type="journal article" date="2018" name="Gigascience">
        <title>Genome assembly of the Pink Ipe (Handroanthus impetiginosus, Bignoniaceae), a highly valued, ecologically keystone Neotropical timber forest tree.</title>
        <authorList>
            <person name="Silva-Junior O.B."/>
            <person name="Grattapaglia D."/>
            <person name="Novaes E."/>
            <person name="Collevatti R.G."/>
        </authorList>
    </citation>
    <scope>NUCLEOTIDE SEQUENCE [LARGE SCALE GENOMIC DNA]</scope>
    <source>
        <strain evidence="4">cv. UFG-1</strain>
    </source>
</reference>
<name>A0A2G9GIZ5_9LAMI</name>
<keyword evidence="4" id="KW-1185">Reference proteome</keyword>
<feature type="compositionally biased region" description="Basic and acidic residues" evidence="1">
    <location>
        <begin position="64"/>
        <end position="74"/>
    </location>
</feature>
<protein>
    <recommendedName>
        <fullName evidence="5">Transmembrane protein</fullName>
    </recommendedName>
</protein>
<organism evidence="3 4">
    <name type="scientific">Handroanthus impetiginosus</name>
    <dbReference type="NCBI Taxonomy" id="429701"/>
    <lineage>
        <taxon>Eukaryota</taxon>
        <taxon>Viridiplantae</taxon>
        <taxon>Streptophyta</taxon>
        <taxon>Embryophyta</taxon>
        <taxon>Tracheophyta</taxon>
        <taxon>Spermatophyta</taxon>
        <taxon>Magnoliopsida</taxon>
        <taxon>eudicotyledons</taxon>
        <taxon>Gunneridae</taxon>
        <taxon>Pentapetalae</taxon>
        <taxon>asterids</taxon>
        <taxon>lamiids</taxon>
        <taxon>Lamiales</taxon>
        <taxon>Bignoniaceae</taxon>
        <taxon>Crescentiina</taxon>
        <taxon>Tabebuia alliance</taxon>
        <taxon>Handroanthus</taxon>
    </lineage>
</organism>
<comment type="caution">
    <text evidence="3">The sequence shown here is derived from an EMBL/GenBank/DDBJ whole genome shotgun (WGS) entry which is preliminary data.</text>
</comment>
<dbReference type="AlphaFoldDB" id="A0A2G9GIZ5"/>
<keyword evidence="2" id="KW-0472">Membrane</keyword>
<keyword evidence="2" id="KW-0812">Transmembrane</keyword>
<keyword evidence="2" id="KW-1133">Transmembrane helix</keyword>
<evidence type="ECO:0000256" key="1">
    <source>
        <dbReference type="SAM" id="MobiDB-lite"/>
    </source>
</evidence>
<dbReference type="PANTHER" id="PTHR37206:SF4">
    <property type="entry name" value="TRANSMEMBRANE PROTEIN"/>
    <property type="match status" value="1"/>
</dbReference>
<dbReference type="PANTHER" id="PTHR37206">
    <property type="entry name" value="TRANSMEMBRANE PROTEIN"/>
    <property type="match status" value="1"/>
</dbReference>
<feature type="region of interest" description="Disordered" evidence="1">
    <location>
        <begin position="51"/>
        <end position="74"/>
    </location>
</feature>
<evidence type="ECO:0008006" key="5">
    <source>
        <dbReference type="Google" id="ProtNLM"/>
    </source>
</evidence>
<feature type="transmembrane region" description="Helical" evidence="2">
    <location>
        <begin position="109"/>
        <end position="131"/>
    </location>
</feature>
<dbReference type="Proteomes" id="UP000231279">
    <property type="component" value="Unassembled WGS sequence"/>
</dbReference>
<accession>A0A2G9GIZ5</accession>
<dbReference type="EMBL" id="NKXS01004828">
    <property type="protein sequence ID" value="PIN05274.1"/>
    <property type="molecule type" value="Genomic_DNA"/>
</dbReference>